<dbReference type="Pfam" id="PF05199">
    <property type="entry name" value="GMC_oxred_C"/>
    <property type="match status" value="1"/>
</dbReference>
<keyword evidence="2" id="KW-0732">Signal</keyword>
<proteinExistence type="inferred from homology"/>
<dbReference type="InterPro" id="IPR000172">
    <property type="entry name" value="GMC_OxRdtase_N"/>
</dbReference>
<dbReference type="PROSITE" id="PS00624">
    <property type="entry name" value="GMC_OXRED_2"/>
    <property type="match status" value="1"/>
</dbReference>
<reference evidence="4 5" key="1">
    <citation type="journal article" date="2022" name="G3 (Bethesda)">
        <title>Enemy or ally: a genomic approach to elucidate the lifestyle of Phyllosticta citrichinaensis.</title>
        <authorList>
            <person name="Buijs V.A."/>
            <person name="Groenewald J.Z."/>
            <person name="Haridas S."/>
            <person name="LaButti K.M."/>
            <person name="Lipzen A."/>
            <person name="Martin F.M."/>
            <person name="Barry K."/>
            <person name="Grigoriev I.V."/>
            <person name="Crous P.W."/>
            <person name="Seidl M.F."/>
        </authorList>
    </citation>
    <scope>NUCLEOTIDE SEQUENCE [LARGE SCALE GENOMIC DNA]</scope>
    <source>
        <strain evidence="4 5">CBS 129764</strain>
    </source>
</reference>
<feature type="chain" id="PRO_5046466632" description="Glucose-methanol-choline oxidoreductase N-terminal domain-containing protein" evidence="2">
    <location>
        <begin position="29"/>
        <end position="439"/>
    </location>
</feature>
<comment type="similarity">
    <text evidence="1">Belongs to the GMC oxidoreductase family.</text>
</comment>
<dbReference type="Proteomes" id="UP001456524">
    <property type="component" value="Unassembled WGS sequence"/>
</dbReference>
<keyword evidence="5" id="KW-1185">Reference proteome</keyword>
<dbReference type="EMBL" id="JBBWUH010000017">
    <property type="protein sequence ID" value="KAK8151519.1"/>
    <property type="molecule type" value="Genomic_DNA"/>
</dbReference>
<evidence type="ECO:0000313" key="4">
    <source>
        <dbReference type="EMBL" id="KAK8151519.1"/>
    </source>
</evidence>
<evidence type="ECO:0000256" key="1">
    <source>
        <dbReference type="ARBA" id="ARBA00010790"/>
    </source>
</evidence>
<dbReference type="InterPro" id="IPR036188">
    <property type="entry name" value="FAD/NAD-bd_sf"/>
</dbReference>
<evidence type="ECO:0000259" key="3">
    <source>
        <dbReference type="PROSITE" id="PS00624"/>
    </source>
</evidence>
<dbReference type="PANTHER" id="PTHR11552:SF115">
    <property type="entry name" value="DEHYDROGENASE XPTC-RELATED"/>
    <property type="match status" value="1"/>
</dbReference>
<dbReference type="InterPro" id="IPR012132">
    <property type="entry name" value="GMC_OxRdtase"/>
</dbReference>
<accession>A0ABR1XF44</accession>
<dbReference type="Pfam" id="PF00732">
    <property type="entry name" value="GMC_oxred_N"/>
    <property type="match status" value="1"/>
</dbReference>
<dbReference type="SUPFAM" id="SSF54373">
    <property type="entry name" value="FAD-linked reductases, C-terminal domain"/>
    <property type="match status" value="1"/>
</dbReference>
<organism evidence="4 5">
    <name type="scientific">Phyllosticta citrichinensis</name>
    <dbReference type="NCBI Taxonomy" id="1130410"/>
    <lineage>
        <taxon>Eukaryota</taxon>
        <taxon>Fungi</taxon>
        <taxon>Dikarya</taxon>
        <taxon>Ascomycota</taxon>
        <taxon>Pezizomycotina</taxon>
        <taxon>Dothideomycetes</taxon>
        <taxon>Dothideomycetes incertae sedis</taxon>
        <taxon>Botryosphaeriales</taxon>
        <taxon>Phyllostictaceae</taxon>
        <taxon>Phyllosticta</taxon>
    </lineage>
</organism>
<protein>
    <recommendedName>
        <fullName evidence="3">Glucose-methanol-choline oxidoreductase N-terminal domain-containing protein</fullName>
    </recommendedName>
</protein>
<dbReference type="InterPro" id="IPR007867">
    <property type="entry name" value="GMC_OxRtase_C"/>
</dbReference>
<dbReference type="Pfam" id="PF05834">
    <property type="entry name" value="Lycopene_cycl"/>
    <property type="match status" value="1"/>
</dbReference>
<dbReference type="SUPFAM" id="SSF51905">
    <property type="entry name" value="FAD/NAD(P)-binding domain"/>
    <property type="match status" value="1"/>
</dbReference>
<evidence type="ECO:0000256" key="2">
    <source>
        <dbReference type="SAM" id="SignalP"/>
    </source>
</evidence>
<name>A0ABR1XF44_9PEZI</name>
<sequence length="439" mass="46856">MAGLKLFGTRVRMLLVPLLLSQIPAAAASSSSTAAETYDYVVVGGGTAGLALSTRLSQLLPNRSIAVLEAGPAAPHATNDVWAQPAFGDDAGWGWESLYGAMLRAENFTRPEEEGVYGDEGVAHGGPVQTVVNRYVPEQQLAFVPTMVNLGAPLNLESLDGNPLGAGRQPTTVATVLFEDEKNSDGELVARGVTLADGSVIKARAEVILSAGSLKSPQILESSGIGNISILAAAGIRTLLELPGVGENLQDHVKVQSVYQLKVNYSSFDRIRYDPAYAAQQLDLWHHGKLGHRQGQAQLPESTNAPALELLFSDGYFGAASYPAANSSLYGANFFTLIAGVQHLFSTGSVHVDAAPRIDPRYLEHPYDAVALREAAKYLRRVAATPPLSGFVAAEYEPGLEVQTDEQWDAYVRQAGSTLFHPTGTSAKMDRAIWWGGER</sequence>
<dbReference type="Gene3D" id="3.30.560.10">
    <property type="entry name" value="Glucose Oxidase, domain 3"/>
    <property type="match status" value="3"/>
</dbReference>
<evidence type="ECO:0000313" key="5">
    <source>
        <dbReference type="Proteomes" id="UP001456524"/>
    </source>
</evidence>
<dbReference type="PIRSF" id="PIRSF000137">
    <property type="entry name" value="Alcohol_oxidase"/>
    <property type="match status" value="1"/>
</dbReference>
<feature type="domain" description="Glucose-methanol-choline oxidoreductase N-terminal" evidence="3">
    <location>
        <begin position="212"/>
        <end position="226"/>
    </location>
</feature>
<dbReference type="Gene3D" id="3.50.50.60">
    <property type="entry name" value="FAD/NAD(P)-binding domain"/>
    <property type="match status" value="2"/>
</dbReference>
<gene>
    <name evidence="4" type="ORF">IWX90DRAFT_496365</name>
</gene>
<dbReference type="PANTHER" id="PTHR11552">
    <property type="entry name" value="GLUCOSE-METHANOL-CHOLINE GMC OXIDOREDUCTASE"/>
    <property type="match status" value="1"/>
</dbReference>
<comment type="caution">
    <text evidence="4">The sequence shown here is derived from an EMBL/GenBank/DDBJ whole genome shotgun (WGS) entry which is preliminary data.</text>
</comment>
<feature type="signal peptide" evidence="2">
    <location>
        <begin position="1"/>
        <end position="28"/>
    </location>
</feature>